<proteinExistence type="predicted"/>
<feature type="compositionally biased region" description="Basic and acidic residues" evidence="1">
    <location>
        <begin position="103"/>
        <end position="127"/>
    </location>
</feature>
<dbReference type="PANTHER" id="PTHR33240">
    <property type="entry name" value="OS08G0508500 PROTEIN"/>
    <property type="match status" value="1"/>
</dbReference>
<dbReference type="OrthoDB" id="1431151at2759"/>
<dbReference type="Gene3D" id="2.40.70.10">
    <property type="entry name" value="Acid Proteases"/>
    <property type="match status" value="1"/>
</dbReference>
<accession>A0A1S3U2Z5</accession>
<feature type="region of interest" description="Disordered" evidence="1">
    <location>
        <begin position="90"/>
        <end position="127"/>
    </location>
</feature>
<reference evidence="2" key="1">
    <citation type="journal article" date="2014" name="Nat. Commun.">
        <title>Genome sequence of mungbean and insights into evolution within Vigna species.</title>
        <authorList>
            <person name="Kang Y.J."/>
            <person name="Kim S.K."/>
            <person name="Kim M.Y."/>
            <person name="Lestari P."/>
            <person name="Kim K.H."/>
            <person name="Ha B.K."/>
            <person name="Jun T.H."/>
            <person name="Hwang W.J."/>
            <person name="Lee T."/>
            <person name="Lee J."/>
            <person name="Shim S."/>
            <person name="Yoon M.Y."/>
            <person name="Jang Y.E."/>
            <person name="Han K.S."/>
            <person name="Taeprayoon P."/>
            <person name="Yoon N."/>
            <person name="Somta P."/>
            <person name="Tanya P."/>
            <person name="Kim K.S."/>
            <person name="Gwag J.G."/>
            <person name="Moon J.K."/>
            <person name="Lee Y.H."/>
            <person name="Park B.S."/>
            <person name="Bombarely A."/>
            <person name="Doyle J.J."/>
            <person name="Jackson S.A."/>
            <person name="Schafleitner R."/>
            <person name="Srinives P."/>
            <person name="Varshney R.K."/>
            <person name="Lee S.H."/>
        </authorList>
    </citation>
    <scope>NUCLEOTIDE SEQUENCE [LARGE SCALE GENOMIC DNA]</scope>
    <source>
        <strain evidence="2">cv. VC1973A</strain>
    </source>
</reference>
<dbReference type="RefSeq" id="XP_014500381.1">
    <property type="nucleotide sequence ID" value="XM_014644895.1"/>
</dbReference>
<evidence type="ECO:0000313" key="2">
    <source>
        <dbReference type="Proteomes" id="UP000087766"/>
    </source>
</evidence>
<dbReference type="Proteomes" id="UP000087766">
    <property type="component" value="Chromosome 1"/>
</dbReference>
<name>A0A1S3U2Z5_VIGRR</name>
<organism evidence="2 3">
    <name type="scientific">Vigna radiata var. radiata</name>
    <name type="common">Mung bean</name>
    <name type="synonym">Phaseolus aureus</name>
    <dbReference type="NCBI Taxonomy" id="3916"/>
    <lineage>
        <taxon>Eukaryota</taxon>
        <taxon>Viridiplantae</taxon>
        <taxon>Streptophyta</taxon>
        <taxon>Embryophyta</taxon>
        <taxon>Tracheophyta</taxon>
        <taxon>Spermatophyta</taxon>
        <taxon>Magnoliopsida</taxon>
        <taxon>eudicotyledons</taxon>
        <taxon>Gunneridae</taxon>
        <taxon>Pentapetalae</taxon>
        <taxon>rosids</taxon>
        <taxon>fabids</taxon>
        <taxon>Fabales</taxon>
        <taxon>Fabaceae</taxon>
        <taxon>Papilionoideae</taxon>
        <taxon>50 kb inversion clade</taxon>
        <taxon>NPAAA clade</taxon>
        <taxon>indigoferoid/millettioid clade</taxon>
        <taxon>Phaseoleae</taxon>
        <taxon>Vigna</taxon>
    </lineage>
</organism>
<dbReference type="AlphaFoldDB" id="A0A1S3U2Z5"/>
<dbReference type="GeneID" id="106761348"/>
<dbReference type="CDD" id="cd00303">
    <property type="entry name" value="retropepsin_like"/>
    <property type="match status" value="1"/>
</dbReference>
<gene>
    <name evidence="3" type="primary">LOC106761348</name>
</gene>
<keyword evidence="2" id="KW-1185">Reference proteome</keyword>
<dbReference type="KEGG" id="vra:106761348"/>
<evidence type="ECO:0000256" key="1">
    <source>
        <dbReference type="SAM" id="MobiDB-lite"/>
    </source>
</evidence>
<reference evidence="3" key="2">
    <citation type="submission" date="2025-08" db="UniProtKB">
        <authorList>
            <consortium name="RefSeq"/>
        </authorList>
    </citation>
    <scope>IDENTIFICATION</scope>
    <source>
        <tissue evidence="3">Leaf</tissue>
    </source>
</reference>
<dbReference type="PANTHER" id="PTHR33240:SF15">
    <property type="entry name" value="GAG-PRO-LIKE PROTEIN"/>
    <property type="match status" value="1"/>
</dbReference>
<sequence>MEKGNGQRGDDRFKVPQYIHHTPLNAPRARVMEETLRVDLLVVVKTPTPLGVYESKYCRYHQNRGHTTEDCMTLKDKLESLVQEGHLRQFVRRGGTPGGGGNDVDRQKHNRKQEDRRSRSRSRDRTVRGVINNISGGFVGGGPTSSARKRHLRNLHHVNRAEIAWKLMPPITFSDDDFHVPDPDQDDLMVITVMIARYQVRKILVNQGSSANILYWKTFKKMDVPEEAIMPFREQIVGFTGERVDIKGYIDLQVSLGLEKNSRELKVRFLFVEADTSYNVLLGRPCSNAFGAIVSTPIWRLNTLQRMVRSVPLGRTKRWPGNATW</sequence>
<evidence type="ECO:0000313" key="3">
    <source>
        <dbReference type="RefSeq" id="XP_014500381.1"/>
    </source>
</evidence>
<protein>
    <submittedName>
        <fullName evidence="3">Uncharacterized protein LOC106761348</fullName>
    </submittedName>
</protein>
<dbReference type="InterPro" id="IPR021109">
    <property type="entry name" value="Peptidase_aspartic_dom_sf"/>
</dbReference>